<accession>A0A1S8WVJ9</accession>
<evidence type="ECO:0000313" key="2">
    <source>
        <dbReference type="Proteomes" id="UP000243686"/>
    </source>
</evidence>
<evidence type="ECO:0000313" key="1">
    <source>
        <dbReference type="EMBL" id="OON18454.1"/>
    </source>
</evidence>
<sequence>MAVCGLLDCIDKLLSPVQQAEEAIKEDQMEKLKDLLAVCDEHGNHPINEFTLVNAQAKETLLHNICCEKNRAGAVGDSLVSGSSYKLKSIKLCESCLIQKMVSMADKAPESSTEGISAGEAGLQTQLLGVHDGRNETRSATFAVHQEAARCVALVCNQPYCWDADRPNLIGRSPLNLAESRGYLPVWYPLAVNSQSNKPTVPLPGFGEKTSRSVAAFLIYPHVFVQKPLDWSVDVFTPSNQLGPSIALYTKELSAANLALFFELYRASPEALHIDEGSKASPLLPLCPNRSHLNDCTAYPDCLGSFESTAEDPSSRFRQLHAVWAAHRTQYTEACSSVRHSSASTVASDLHGPLSLVDSSRLLIRRLLVNRLVELSTSDTTAHGLNYPKFVSRLGLPSRLQALLAFRDLWPAFQRHRVPRPRSVAQHEVFALDPWFPLRNFT</sequence>
<dbReference type="AlphaFoldDB" id="A0A1S8WVJ9"/>
<protein>
    <submittedName>
        <fullName evidence="1">Uncharacterized protein</fullName>
    </submittedName>
</protein>
<name>A0A1S8WVJ9_OPIVI</name>
<dbReference type="Proteomes" id="UP000243686">
    <property type="component" value="Unassembled WGS sequence"/>
</dbReference>
<organism evidence="1 2">
    <name type="scientific">Opisthorchis viverrini</name>
    <name type="common">Southeast Asian liver fluke</name>
    <dbReference type="NCBI Taxonomy" id="6198"/>
    <lineage>
        <taxon>Eukaryota</taxon>
        <taxon>Metazoa</taxon>
        <taxon>Spiralia</taxon>
        <taxon>Lophotrochozoa</taxon>
        <taxon>Platyhelminthes</taxon>
        <taxon>Trematoda</taxon>
        <taxon>Digenea</taxon>
        <taxon>Opisthorchiida</taxon>
        <taxon>Opisthorchiata</taxon>
        <taxon>Opisthorchiidae</taxon>
        <taxon>Opisthorchis</taxon>
    </lineage>
</organism>
<gene>
    <name evidence="1" type="ORF">X801_05690</name>
</gene>
<keyword evidence="2" id="KW-1185">Reference proteome</keyword>
<dbReference type="EMBL" id="KV894167">
    <property type="protein sequence ID" value="OON18454.1"/>
    <property type="molecule type" value="Genomic_DNA"/>
</dbReference>
<reference evidence="1 2" key="1">
    <citation type="submission" date="2015-03" db="EMBL/GenBank/DDBJ databases">
        <title>Draft genome of the nematode, Opisthorchis viverrini.</title>
        <authorList>
            <person name="Mitreva M."/>
        </authorList>
    </citation>
    <scope>NUCLEOTIDE SEQUENCE [LARGE SCALE GENOMIC DNA]</scope>
    <source>
        <strain evidence="1">Khon Kaen</strain>
    </source>
</reference>
<proteinExistence type="predicted"/>